<feature type="compositionally biased region" description="Low complexity" evidence="2">
    <location>
        <begin position="282"/>
        <end position="295"/>
    </location>
</feature>
<dbReference type="Gene3D" id="3.40.50.720">
    <property type="entry name" value="NAD(P)-binding Rossmann-like Domain"/>
    <property type="match status" value="1"/>
</dbReference>
<reference evidence="3 4" key="1">
    <citation type="submission" date="2023-08" db="EMBL/GenBank/DDBJ databases">
        <title>Black Yeasts Isolated from many extreme environments.</title>
        <authorList>
            <person name="Coleine C."/>
            <person name="Stajich J.E."/>
            <person name="Selbmann L."/>
        </authorList>
    </citation>
    <scope>NUCLEOTIDE SEQUENCE [LARGE SCALE GENOMIC DNA]</scope>
    <source>
        <strain evidence="3 4">CCFEE 5792</strain>
    </source>
</reference>
<dbReference type="AlphaFoldDB" id="A0AAV9NGZ5"/>
<dbReference type="InterPro" id="IPR052228">
    <property type="entry name" value="Sec_Metab_Biosynth_Oxidored"/>
</dbReference>
<organism evidence="3 4">
    <name type="scientific">Exophiala bonariae</name>
    <dbReference type="NCBI Taxonomy" id="1690606"/>
    <lineage>
        <taxon>Eukaryota</taxon>
        <taxon>Fungi</taxon>
        <taxon>Dikarya</taxon>
        <taxon>Ascomycota</taxon>
        <taxon>Pezizomycotina</taxon>
        <taxon>Eurotiomycetes</taxon>
        <taxon>Chaetothyriomycetidae</taxon>
        <taxon>Chaetothyriales</taxon>
        <taxon>Herpotrichiellaceae</taxon>
        <taxon>Exophiala</taxon>
    </lineage>
</organism>
<evidence type="ECO:0008006" key="5">
    <source>
        <dbReference type="Google" id="ProtNLM"/>
    </source>
</evidence>
<comment type="caution">
    <text evidence="3">The sequence shown here is derived from an EMBL/GenBank/DDBJ whole genome shotgun (WGS) entry which is preliminary data.</text>
</comment>
<evidence type="ECO:0000313" key="4">
    <source>
        <dbReference type="Proteomes" id="UP001358417"/>
    </source>
</evidence>
<keyword evidence="4" id="KW-1185">Reference proteome</keyword>
<sequence>MVNLDDVRKANSSLVQRQPLVAVFTGGTGGIGLSTLKTLAATHSSSGRGLRVYITGRNQHATEKIIADCLNICPQGDFRFIQVADLSLLRDVDRACEEIIKEEKACVTAGTAPKLDLLFMSQGELSLKPYTTDAAEGLEFRVSLLYYSRMKTILNLLPLLLESTLPAHIVSVFAAGKEGELHLDDLSMRDPKHQGVVGTRSHVTYMTTFFFEYLASKHPGKLSLVHVYPGLILTDGFKYMPFWFRVIWRAALPVLGLFCTSLEECGQRVLYLADPDRFPARSSRGTAAAGGNSTSDLKPAAAKGTDLEHGSGAYGVTLDGETIPEQQIHQSYDKYRTGDTGKTIVAHTLKAFDDIKAGKAFTG</sequence>
<dbReference type="GO" id="GO:0016491">
    <property type="term" value="F:oxidoreductase activity"/>
    <property type="evidence" value="ECO:0007669"/>
    <property type="project" value="UniProtKB-KW"/>
</dbReference>
<proteinExistence type="predicted"/>
<dbReference type="PANTHER" id="PTHR47534:SF3">
    <property type="entry name" value="ALCOHOL DEHYDROGENASE-LIKE C-TERMINAL DOMAIN-CONTAINING PROTEIN"/>
    <property type="match status" value="1"/>
</dbReference>
<name>A0AAV9NGZ5_9EURO</name>
<dbReference type="PANTHER" id="PTHR47534">
    <property type="entry name" value="YALI0E05731P"/>
    <property type="match status" value="1"/>
</dbReference>
<evidence type="ECO:0000256" key="1">
    <source>
        <dbReference type="ARBA" id="ARBA00023002"/>
    </source>
</evidence>
<feature type="region of interest" description="Disordered" evidence="2">
    <location>
        <begin position="282"/>
        <end position="308"/>
    </location>
</feature>
<dbReference type="EMBL" id="JAVRRD010000009">
    <property type="protein sequence ID" value="KAK5055118.1"/>
    <property type="molecule type" value="Genomic_DNA"/>
</dbReference>
<protein>
    <recommendedName>
        <fullName evidence="5">Ketoreductase (KR) domain-containing protein</fullName>
    </recommendedName>
</protein>
<dbReference type="SUPFAM" id="SSF51735">
    <property type="entry name" value="NAD(P)-binding Rossmann-fold domains"/>
    <property type="match status" value="1"/>
</dbReference>
<dbReference type="Proteomes" id="UP001358417">
    <property type="component" value="Unassembled WGS sequence"/>
</dbReference>
<keyword evidence="1" id="KW-0560">Oxidoreductase</keyword>
<dbReference type="InterPro" id="IPR036291">
    <property type="entry name" value="NAD(P)-bd_dom_sf"/>
</dbReference>
<dbReference type="RefSeq" id="XP_064707549.1">
    <property type="nucleotide sequence ID" value="XM_064856373.1"/>
</dbReference>
<dbReference type="GeneID" id="89981003"/>
<evidence type="ECO:0000313" key="3">
    <source>
        <dbReference type="EMBL" id="KAK5055118.1"/>
    </source>
</evidence>
<accession>A0AAV9NGZ5</accession>
<gene>
    <name evidence="3" type="ORF">LTR84_012866</name>
</gene>
<evidence type="ECO:0000256" key="2">
    <source>
        <dbReference type="SAM" id="MobiDB-lite"/>
    </source>
</evidence>